<accession>A0ABX7AZB3</accession>
<dbReference type="Proteomes" id="UP000595197">
    <property type="component" value="Chromosome"/>
</dbReference>
<evidence type="ECO:0000313" key="1">
    <source>
        <dbReference type="EMBL" id="QQP87338.1"/>
    </source>
</evidence>
<gene>
    <name evidence="1" type="ORF">IGS68_14530</name>
</gene>
<organism evidence="1 2">
    <name type="scientific">Skermanella cutis</name>
    <dbReference type="NCBI Taxonomy" id="2775420"/>
    <lineage>
        <taxon>Bacteria</taxon>
        <taxon>Pseudomonadati</taxon>
        <taxon>Pseudomonadota</taxon>
        <taxon>Alphaproteobacteria</taxon>
        <taxon>Rhodospirillales</taxon>
        <taxon>Azospirillaceae</taxon>
        <taxon>Skermanella</taxon>
    </lineage>
</organism>
<dbReference type="EMBL" id="CP067420">
    <property type="protein sequence ID" value="QQP87338.1"/>
    <property type="molecule type" value="Genomic_DNA"/>
</dbReference>
<sequence length="73" mass="8292">MTDVRRYTDLRLAQSSRVHARLIERFIEVTESELAGQSDPFVRESLLDLLSTMRDDRRCYGMIGGVMAVSEAA</sequence>
<protein>
    <submittedName>
        <fullName evidence="1">Uncharacterized protein</fullName>
    </submittedName>
</protein>
<reference evidence="1" key="1">
    <citation type="submission" date="2021-02" db="EMBL/GenBank/DDBJ databases">
        <title>Skermanella TT6 skin isolate.</title>
        <authorList>
            <person name="Lee K."/>
            <person name="Ganzorig M."/>
        </authorList>
    </citation>
    <scope>NUCLEOTIDE SEQUENCE</scope>
    <source>
        <strain evidence="1">TT6</strain>
    </source>
</reference>
<dbReference type="RefSeq" id="WP_201070099.1">
    <property type="nucleotide sequence ID" value="NZ_CP067420.1"/>
</dbReference>
<evidence type="ECO:0000313" key="2">
    <source>
        <dbReference type="Proteomes" id="UP000595197"/>
    </source>
</evidence>
<proteinExistence type="predicted"/>
<keyword evidence="2" id="KW-1185">Reference proteome</keyword>
<name>A0ABX7AZB3_9PROT</name>